<feature type="transmembrane region" description="Helical" evidence="11">
    <location>
        <begin position="233"/>
        <end position="254"/>
    </location>
</feature>
<dbReference type="HOGENOM" id="CLU_027592_3_0_1"/>
<feature type="transmembrane region" description="Helical" evidence="11">
    <location>
        <begin position="54"/>
        <end position="74"/>
    </location>
</feature>
<gene>
    <name evidence="12" type="ORF">VHEMI05288</name>
</gene>
<keyword evidence="8" id="KW-0675">Receptor</keyword>
<dbReference type="InterPro" id="IPR001499">
    <property type="entry name" value="GPCR_STE3"/>
</dbReference>
<dbReference type="Pfam" id="PF02076">
    <property type="entry name" value="STE3"/>
    <property type="match status" value="1"/>
</dbReference>
<sequence length="505" mass="56917">MDQPFVAPFPNPEPYSTPGSRADLYLKLVFSCIGNLVCLVPMRNLYRHGEFAAVLFIIIVEIRNIQTFIYGLLWPTNNMDGWWLGWGLCDIHPFIYNASIGLFATCLLAIMRNLAHQVGLLRVNPLTVKERRRKNVIQALIIFPLPIIMLAFTWPLTSQRYVIAGGMGCMWTLVPAWPAIVFFALGPVVVATITVFYALLTFFRFRQVAKLTQSTLGSNREATLRSQRTKRRLYLMVASILVPVFPVMVAWGVYNCISMLPLQLFDYNEIHRTPGSMAAKLQPFDWNTPVLVPSNQVNWEEFEASWITIFTTLPIFVFFGMTKDALNDYRKISLVFGAGRIWSKLYEEYDPDRVSSPSRSGSSGTFTFSTTAVDTSPSKRSKLSQVFTKSSRPANTTTVSVTACDDGQLGNLTFITSNEMEQGHLSATPSAEEMPRPPPMAMRTRRFLPFAFLLRPTLSTTSSTRERQPDMDEVHNWSSVPSWLQSQSRRASPPHPPPPNTGSMA</sequence>
<keyword evidence="7 11" id="KW-0472">Membrane</keyword>
<feature type="compositionally biased region" description="Basic and acidic residues" evidence="10">
    <location>
        <begin position="464"/>
        <end position="475"/>
    </location>
</feature>
<protein>
    <recommendedName>
        <fullName evidence="14">Pheromone a factor receptor</fullName>
    </recommendedName>
</protein>
<evidence type="ECO:0000256" key="3">
    <source>
        <dbReference type="ARBA" id="ARBA00022507"/>
    </source>
</evidence>
<dbReference type="PRINTS" id="PR00899">
    <property type="entry name" value="GPCRSTE3"/>
</dbReference>
<evidence type="ECO:0000256" key="2">
    <source>
        <dbReference type="ARBA" id="ARBA00011085"/>
    </source>
</evidence>
<evidence type="ECO:0000256" key="11">
    <source>
        <dbReference type="SAM" id="Phobius"/>
    </source>
</evidence>
<proteinExistence type="inferred from homology"/>
<dbReference type="CDD" id="cd14966">
    <property type="entry name" value="7tmD_STE3"/>
    <property type="match status" value="1"/>
</dbReference>
<feature type="transmembrane region" description="Helical" evidence="11">
    <location>
        <begin position="24"/>
        <end position="42"/>
    </location>
</feature>
<keyword evidence="9" id="KW-0807">Transducer</keyword>
<feature type="compositionally biased region" description="Low complexity" evidence="10">
    <location>
        <begin position="354"/>
        <end position="371"/>
    </location>
</feature>
<feature type="compositionally biased region" description="Polar residues" evidence="10">
    <location>
        <begin position="476"/>
        <end position="490"/>
    </location>
</feature>
<feature type="compositionally biased region" description="Polar residues" evidence="10">
    <location>
        <begin position="372"/>
        <end position="389"/>
    </location>
</feature>
<evidence type="ECO:0000313" key="13">
    <source>
        <dbReference type="Proteomes" id="UP000039046"/>
    </source>
</evidence>
<dbReference type="GO" id="GO:0000750">
    <property type="term" value="P:pheromone-dependent signal transduction involved in conjugation with cellular fusion"/>
    <property type="evidence" value="ECO:0007669"/>
    <property type="project" value="TreeGrafter"/>
</dbReference>
<feature type="transmembrane region" description="Helical" evidence="11">
    <location>
        <begin position="136"/>
        <end position="156"/>
    </location>
</feature>
<feature type="region of interest" description="Disordered" evidence="10">
    <location>
        <begin position="352"/>
        <end position="389"/>
    </location>
</feature>
<feature type="transmembrane region" description="Helical" evidence="11">
    <location>
        <begin position="176"/>
        <end position="200"/>
    </location>
</feature>
<comment type="subcellular location">
    <subcellularLocation>
        <location evidence="1">Membrane</location>
        <topology evidence="1">Multi-pass membrane protein</topology>
    </subcellularLocation>
</comment>
<dbReference type="GO" id="GO:0004932">
    <property type="term" value="F:mating-type factor pheromone receptor activity"/>
    <property type="evidence" value="ECO:0007669"/>
    <property type="project" value="InterPro"/>
</dbReference>
<feature type="transmembrane region" description="Helical" evidence="11">
    <location>
        <begin position="94"/>
        <end position="115"/>
    </location>
</feature>
<keyword evidence="13" id="KW-1185">Reference proteome</keyword>
<name>A0A0A1TG93_9HYPO</name>
<dbReference type="GO" id="GO:0005886">
    <property type="term" value="C:plasma membrane"/>
    <property type="evidence" value="ECO:0007669"/>
    <property type="project" value="TreeGrafter"/>
</dbReference>
<feature type="compositionally biased region" description="Pro residues" evidence="10">
    <location>
        <begin position="493"/>
        <end position="505"/>
    </location>
</feature>
<evidence type="ECO:0000313" key="12">
    <source>
        <dbReference type="EMBL" id="CEJ89445.1"/>
    </source>
</evidence>
<dbReference type="EMBL" id="CDHN01000002">
    <property type="protein sequence ID" value="CEJ89445.1"/>
    <property type="molecule type" value="Genomic_DNA"/>
</dbReference>
<dbReference type="PANTHER" id="PTHR28097">
    <property type="entry name" value="PHEROMONE A FACTOR RECEPTOR"/>
    <property type="match status" value="1"/>
</dbReference>
<evidence type="ECO:0008006" key="14">
    <source>
        <dbReference type="Google" id="ProtNLM"/>
    </source>
</evidence>
<evidence type="ECO:0000256" key="9">
    <source>
        <dbReference type="ARBA" id="ARBA00023224"/>
    </source>
</evidence>
<comment type="similarity">
    <text evidence="2">Belongs to the G-protein coupled receptor 4 family.</text>
</comment>
<keyword evidence="6" id="KW-0297">G-protein coupled receptor</keyword>
<feature type="region of interest" description="Disordered" evidence="10">
    <location>
        <begin position="459"/>
        <end position="505"/>
    </location>
</feature>
<dbReference type="OrthoDB" id="2874149at2759"/>
<feature type="transmembrane region" description="Helical" evidence="11">
    <location>
        <begin position="304"/>
        <end position="321"/>
    </location>
</feature>
<keyword evidence="4 11" id="KW-0812">Transmembrane</keyword>
<dbReference type="AlphaFoldDB" id="A0A0A1TG93"/>
<evidence type="ECO:0000256" key="6">
    <source>
        <dbReference type="ARBA" id="ARBA00023040"/>
    </source>
</evidence>
<evidence type="ECO:0000256" key="7">
    <source>
        <dbReference type="ARBA" id="ARBA00023136"/>
    </source>
</evidence>
<dbReference type="PANTHER" id="PTHR28097:SF1">
    <property type="entry name" value="PHEROMONE A FACTOR RECEPTOR"/>
    <property type="match status" value="1"/>
</dbReference>
<evidence type="ECO:0000256" key="8">
    <source>
        <dbReference type="ARBA" id="ARBA00023170"/>
    </source>
</evidence>
<evidence type="ECO:0000256" key="10">
    <source>
        <dbReference type="SAM" id="MobiDB-lite"/>
    </source>
</evidence>
<evidence type="ECO:0000256" key="5">
    <source>
        <dbReference type="ARBA" id="ARBA00022989"/>
    </source>
</evidence>
<keyword evidence="3" id="KW-0589">Pheromone response</keyword>
<evidence type="ECO:0000256" key="4">
    <source>
        <dbReference type="ARBA" id="ARBA00022692"/>
    </source>
</evidence>
<organism evidence="12 13">
    <name type="scientific">[Torrubiella] hemipterigena</name>
    <dbReference type="NCBI Taxonomy" id="1531966"/>
    <lineage>
        <taxon>Eukaryota</taxon>
        <taxon>Fungi</taxon>
        <taxon>Dikarya</taxon>
        <taxon>Ascomycota</taxon>
        <taxon>Pezizomycotina</taxon>
        <taxon>Sordariomycetes</taxon>
        <taxon>Hypocreomycetidae</taxon>
        <taxon>Hypocreales</taxon>
        <taxon>Clavicipitaceae</taxon>
        <taxon>Clavicipitaceae incertae sedis</taxon>
        <taxon>'Torrubiella' clade</taxon>
    </lineage>
</organism>
<reference evidence="12 13" key="1">
    <citation type="journal article" date="2015" name="Genome Announc.">
        <title>Draft Genome Sequence and Gene Annotation of the Entomopathogenic Fungus Verticillium hemipterigenum.</title>
        <authorList>
            <person name="Horn F."/>
            <person name="Habel A."/>
            <person name="Scharf D.H."/>
            <person name="Dworschak J."/>
            <person name="Brakhage A.A."/>
            <person name="Guthke R."/>
            <person name="Hertweck C."/>
            <person name="Linde J."/>
        </authorList>
    </citation>
    <scope>NUCLEOTIDE SEQUENCE [LARGE SCALE GENOMIC DNA]</scope>
</reference>
<accession>A0A0A1TG93</accession>
<dbReference type="Proteomes" id="UP000039046">
    <property type="component" value="Unassembled WGS sequence"/>
</dbReference>
<keyword evidence="5 11" id="KW-1133">Transmembrane helix</keyword>
<evidence type="ECO:0000256" key="1">
    <source>
        <dbReference type="ARBA" id="ARBA00004141"/>
    </source>
</evidence>